<keyword evidence="2" id="KW-0808">Transferase</keyword>
<dbReference type="InterPro" id="IPR011009">
    <property type="entry name" value="Kinase-like_dom_sf"/>
</dbReference>
<dbReference type="Gene3D" id="3.30.200.20">
    <property type="entry name" value="Phosphorylase Kinase, domain 1"/>
    <property type="match status" value="1"/>
</dbReference>
<dbReference type="PANTHER" id="PTHR47829">
    <property type="entry name" value="HYDROLASE, PUTATIVE (AFU_ORTHOLOGUE AFUA_1G12880)-RELATED"/>
    <property type="match status" value="1"/>
</dbReference>
<dbReference type="Proteomes" id="UP000220102">
    <property type="component" value="Unassembled WGS sequence"/>
</dbReference>
<reference evidence="2 3" key="1">
    <citation type="submission" date="2017-10" db="EMBL/GenBank/DDBJ databases">
        <title>Draft genome of Longibacter Salinarum.</title>
        <authorList>
            <person name="Goh K.M."/>
            <person name="Shamsir M.S."/>
            <person name="Lim S.W."/>
        </authorList>
    </citation>
    <scope>NUCLEOTIDE SEQUENCE [LARGE SCALE GENOMIC DNA]</scope>
    <source>
        <strain evidence="2 3">KCTC 52045</strain>
    </source>
</reference>
<sequence length="355" mass="40316">MPDPSEQIIDVREDESFDIHAVAEFLNDRLEITSGIPTVRQFGGGKANLTYLLDYGENELVLRRPPLGPVAENAHDMHREYSVLSKLHQAYDLAPEALVYCGDPSLIGSEFFVMERRQGVVVRDTMPDAYRNLDDAPQRMSHALIDALADLHAVDYESIGLEDLGRPDGFIDRQIEGWYERWNAAKDENVGSMNEVYDWLCENRPDSNRASLVHNDYKLDNLMLTPNDPGTPVAVFDWDMCTLGDPLSDLGALLTYWIQPTDPAPFQKFATMPVDERFPSRSELVRRYASRSGRDVSNIRFYHALGLFRLTVIVAQIYIRYKRGQTKDERFAALGPMIRITAQAAREVAEGNWEA</sequence>
<gene>
    <name evidence="2" type="ORF">CRI94_08090</name>
</gene>
<dbReference type="Gene3D" id="3.90.1200.10">
    <property type="match status" value="1"/>
</dbReference>
<dbReference type="PANTHER" id="PTHR47829:SF1">
    <property type="entry name" value="HAD FAMILY PHOSPHATASE"/>
    <property type="match status" value="1"/>
</dbReference>
<dbReference type="CDD" id="cd05154">
    <property type="entry name" value="ACAD10_11_N-like"/>
    <property type="match status" value="1"/>
</dbReference>
<dbReference type="AlphaFoldDB" id="A0A2A8CZE2"/>
<dbReference type="Pfam" id="PF01636">
    <property type="entry name" value="APH"/>
    <property type="match status" value="1"/>
</dbReference>
<feature type="domain" description="Aminoglycoside phosphotransferase" evidence="1">
    <location>
        <begin position="38"/>
        <end position="270"/>
    </location>
</feature>
<comment type="caution">
    <text evidence="2">The sequence shown here is derived from an EMBL/GenBank/DDBJ whole genome shotgun (WGS) entry which is preliminary data.</text>
</comment>
<accession>A0A2A8CZE2</accession>
<protein>
    <submittedName>
        <fullName evidence="2">Phosphotransferase family protein</fullName>
    </submittedName>
</protein>
<dbReference type="OrthoDB" id="3806873at2"/>
<dbReference type="InterPro" id="IPR041726">
    <property type="entry name" value="ACAD10_11_N"/>
</dbReference>
<organism evidence="2 3">
    <name type="scientific">Longibacter salinarum</name>
    <dbReference type="NCBI Taxonomy" id="1850348"/>
    <lineage>
        <taxon>Bacteria</taxon>
        <taxon>Pseudomonadati</taxon>
        <taxon>Rhodothermota</taxon>
        <taxon>Rhodothermia</taxon>
        <taxon>Rhodothermales</taxon>
        <taxon>Salisaetaceae</taxon>
        <taxon>Longibacter</taxon>
    </lineage>
</organism>
<name>A0A2A8CZE2_9BACT</name>
<keyword evidence="3" id="KW-1185">Reference proteome</keyword>
<evidence type="ECO:0000313" key="3">
    <source>
        <dbReference type="Proteomes" id="UP000220102"/>
    </source>
</evidence>
<evidence type="ECO:0000313" key="2">
    <source>
        <dbReference type="EMBL" id="PEN14000.1"/>
    </source>
</evidence>
<dbReference type="EMBL" id="PDEQ01000003">
    <property type="protein sequence ID" value="PEN14000.1"/>
    <property type="molecule type" value="Genomic_DNA"/>
</dbReference>
<dbReference type="InterPro" id="IPR002575">
    <property type="entry name" value="Aminoglycoside_PTrfase"/>
</dbReference>
<dbReference type="RefSeq" id="WP_098075163.1">
    <property type="nucleotide sequence ID" value="NZ_PDEQ01000003.1"/>
</dbReference>
<dbReference type="SUPFAM" id="SSF56112">
    <property type="entry name" value="Protein kinase-like (PK-like)"/>
    <property type="match status" value="1"/>
</dbReference>
<evidence type="ECO:0000259" key="1">
    <source>
        <dbReference type="Pfam" id="PF01636"/>
    </source>
</evidence>
<dbReference type="InterPro" id="IPR052898">
    <property type="entry name" value="ACAD10-like"/>
</dbReference>
<proteinExistence type="predicted"/>
<dbReference type="GO" id="GO:0016740">
    <property type="term" value="F:transferase activity"/>
    <property type="evidence" value="ECO:0007669"/>
    <property type="project" value="UniProtKB-KW"/>
</dbReference>